<proteinExistence type="inferred from homology"/>
<dbReference type="InterPro" id="IPR005202">
    <property type="entry name" value="TF_GRAS"/>
</dbReference>
<accession>G7JNX8</accession>
<dbReference type="Pfam" id="PF03514">
    <property type="entry name" value="GRAS"/>
    <property type="match status" value="1"/>
</dbReference>
<comment type="caution">
    <text evidence="5">Lacks conserved residue(s) required for the propagation of feature annotation.</text>
</comment>
<evidence type="ECO:0000313" key="6">
    <source>
        <dbReference type="EMBL" id="AES91985.1"/>
    </source>
</evidence>
<keyword evidence="2" id="KW-0805">Transcription regulation</keyword>
<dbReference type="PROSITE" id="PS50985">
    <property type="entry name" value="GRAS"/>
    <property type="match status" value="1"/>
</dbReference>
<dbReference type="AlphaFoldDB" id="G7JNX8"/>
<dbReference type="GO" id="GO:0009610">
    <property type="term" value="P:response to symbiotic fungus"/>
    <property type="evidence" value="ECO:0007669"/>
    <property type="project" value="UniProtKB-ARBA"/>
</dbReference>
<comment type="similarity">
    <text evidence="5">Belongs to the GRAS family.</text>
</comment>
<protein>
    <submittedName>
        <fullName evidence="6">GRAS family transcription factor</fullName>
    </submittedName>
    <submittedName>
        <fullName evidence="7">Putative transcription factor GRAS family</fullName>
    </submittedName>
</protein>
<dbReference type="STRING" id="3880.G7JNX8"/>
<comment type="subcellular location">
    <subcellularLocation>
        <location evidence="1">Nucleus</location>
    </subcellularLocation>
</comment>
<keyword evidence="4" id="KW-0539">Nucleus</keyword>
<evidence type="ECO:0000256" key="3">
    <source>
        <dbReference type="ARBA" id="ARBA00023163"/>
    </source>
</evidence>
<dbReference type="EnsemblPlants" id="AES91985">
    <property type="protein sequence ID" value="AES91985"/>
    <property type="gene ID" value="MTR_4g122240"/>
</dbReference>
<evidence type="ECO:0000313" key="7">
    <source>
        <dbReference type="EMBL" id="RHN64377.1"/>
    </source>
</evidence>
<keyword evidence="3" id="KW-0804">Transcription</keyword>
<dbReference type="GO" id="GO:0005634">
    <property type="term" value="C:nucleus"/>
    <property type="evidence" value="ECO:0007669"/>
    <property type="project" value="UniProtKB-SubCell"/>
</dbReference>
<reference evidence="6 9" key="1">
    <citation type="journal article" date="2011" name="Nature">
        <title>The Medicago genome provides insight into the evolution of rhizobial symbioses.</title>
        <authorList>
            <person name="Young N.D."/>
            <person name="Debelle F."/>
            <person name="Oldroyd G.E."/>
            <person name="Geurts R."/>
            <person name="Cannon S.B."/>
            <person name="Udvardi M.K."/>
            <person name="Benedito V.A."/>
            <person name="Mayer K.F."/>
            <person name="Gouzy J."/>
            <person name="Schoof H."/>
            <person name="Van de Peer Y."/>
            <person name="Proost S."/>
            <person name="Cook D.R."/>
            <person name="Meyers B.C."/>
            <person name="Spannagl M."/>
            <person name="Cheung F."/>
            <person name="De Mita S."/>
            <person name="Krishnakumar V."/>
            <person name="Gundlach H."/>
            <person name="Zhou S."/>
            <person name="Mudge J."/>
            <person name="Bharti A.K."/>
            <person name="Murray J.D."/>
            <person name="Naoumkina M.A."/>
            <person name="Rosen B."/>
            <person name="Silverstein K.A."/>
            <person name="Tang H."/>
            <person name="Rombauts S."/>
            <person name="Zhao P.X."/>
            <person name="Zhou P."/>
            <person name="Barbe V."/>
            <person name="Bardou P."/>
            <person name="Bechner M."/>
            <person name="Bellec A."/>
            <person name="Berger A."/>
            <person name="Berges H."/>
            <person name="Bidwell S."/>
            <person name="Bisseling T."/>
            <person name="Choisne N."/>
            <person name="Couloux A."/>
            <person name="Denny R."/>
            <person name="Deshpande S."/>
            <person name="Dai X."/>
            <person name="Doyle J.J."/>
            <person name="Dudez A.M."/>
            <person name="Farmer A.D."/>
            <person name="Fouteau S."/>
            <person name="Franken C."/>
            <person name="Gibelin C."/>
            <person name="Gish J."/>
            <person name="Goldstein S."/>
            <person name="Gonzalez A.J."/>
            <person name="Green P.J."/>
            <person name="Hallab A."/>
            <person name="Hartog M."/>
            <person name="Hua A."/>
            <person name="Humphray S.J."/>
            <person name="Jeong D.H."/>
            <person name="Jing Y."/>
            <person name="Jocker A."/>
            <person name="Kenton S.M."/>
            <person name="Kim D.J."/>
            <person name="Klee K."/>
            <person name="Lai H."/>
            <person name="Lang C."/>
            <person name="Lin S."/>
            <person name="Macmil S.L."/>
            <person name="Magdelenat G."/>
            <person name="Matthews L."/>
            <person name="McCorrison J."/>
            <person name="Monaghan E.L."/>
            <person name="Mun J.H."/>
            <person name="Najar F.Z."/>
            <person name="Nicholson C."/>
            <person name="Noirot C."/>
            <person name="O'Bleness M."/>
            <person name="Paule C.R."/>
            <person name="Poulain J."/>
            <person name="Prion F."/>
            <person name="Qin B."/>
            <person name="Qu C."/>
            <person name="Retzel E.F."/>
            <person name="Riddle C."/>
            <person name="Sallet E."/>
            <person name="Samain S."/>
            <person name="Samson N."/>
            <person name="Sanders I."/>
            <person name="Saurat O."/>
            <person name="Scarpelli C."/>
            <person name="Schiex T."/>
            <person name="Segurens B."/>
            <person name="Severin A.J."/>
            <person name="Sherrier D.J."/>
            <person name="Shi R."/>
            <person name="Sims S."/>
            <person name="Singer S.R."/>
            <person name="Sinharoy S."/>
            <person name="Sterck L."/>
            <person name="Viollet A."/>
            <person name="Wang B.B."/>
            <person name="Wang K."/>
            <person name="Wang M."/>
            <person name="Wang X."/>
            <person name="Warfsmann J."/>
            <person name="Weissenbach J."/>
            <person name="White D.D."/>
            <person name="White J.D."/>
            <person name="Wiley G.B."/>
            <person name="Wincker P."/>
            <person name="Xing Y."/>
            <person name="Yang L."/>
            <person name="Yao Z."/>
            <person name="Ying F."/>
            <person name="Zhai J."/>
            <person name="Zhou L."/>
            <person name="Zuber A."/>
            <person name="Denarie J."/>
            <person name="Dixon R.A."/>
            <person name="May G.D."/>
            <person name="Schwartz D.C."/>
            <person name="Rogers J."/>
            <person name="Quetier F."/>
            <person name="Town C.D."/>
            <person name="Roe B.A."/>
        </authorList>
    </citation>
    <scope>NUCLEOTIDE SEQUENCE [LARGE SCALE GENOMIC DNA]</scope>
    <source>
        <strain evidence="6">A17</strain>
        <strain evidence="8 9">cv. Jemalong A17</strain>
    </source>
</reference>
<evidence type="ECO:0000313" key="9">
    <source>
        <dbReference type="Proteomes" id="UP000002051"/>
    </source>
</evidence>
<dbReference type="PANTHER" id="PTHR31636">
    <property type="entry name" value="OSJNBA0084A10.13 PROTEIN-RELATED"/>
    <property type="match status" value="1"/>
</dbReference>
<evidence type="ECO:0000256" key="2">
    <source>
        <dbReference type="ARBA" id="ARBA00023015"/>
    </source>
</evidence>
<reference evidence="6 9" key="2">
    <citation type="journal article" date="2014" name="BMC Genomics">
        <title>An improved genome release (version Mt4.0) for the model legume Medicago truncatula.</title>
        <authorList>
            <person name="Tang H."/>
            <person name="Krishnakumar V."/>
            <person name="Bidwell S."/>
            <person name="Rosen B."/>
            <person name="Chan A."/>
            <person name="Zhou S."/>
            <person name="Gentzbittel L."/>
            <person name="Childs K.L."/>
            <person name="Yandell M."/>
            <person name="Gundlach H."/>
            <person name="Mayer K.F."/>
            <person name="Schwartz D.C."/>
            <person name="Town C.D."/>
        </authorList>
    </citation>
    <scope>GENOME REANNOTATION</scope>
    <source>
        <strain evidence="8 9">cv. Jemalong A17</strain>
    </source>
</reference>
<evidence type="ECO:0000313" key="10">
    <source>
        <dbReference type="Proteomes" id="UP000265566"/>
    </source>
</evidence>
<dbReference type="Gramene" id="rna27191">
    <property type="protein sequence ID" value="RHN64377.1"/>
    <property type="gene ID" value="gene27191"/>
</dbReference>
<evidence type="ECO:0000256" key="5">
    <source>
        <dbReference type="PROSITE-ProRule" id="PRU01191"/>
    </source>
</evidence>
<dbReference type="Proteomes" id="UP000265566">
    <property type="component" value="Chromosome 4"/>
</dbReference>
<gene>
    <name evidence="6" type="ordered locus">MTR_4g122240</name>
    <name evidence="7" type="ORF">MtrunA17_Chr4g0068471</name>
</gene>
<reference evidence="8" key="3">
    <citation type="submission" date="2015-04" db="UniProtKB">
        <authorList>
            <consortium name="EnsemblPlants"/>
        </authorList>
    </citation>
    <scope>IDENTIFICATION</scope>
    <source>
        <strain evidence="8">cv. Jemalong A17</strain>
    </source>
</reference>
<dbReference type="HOGENOM" id="CLU_2088426_0_0_1"/>
<evidence type="ECO:0000256" key="4">
    <source>
        <dbReference type="ARBA" id="ARBA00023242"/>
    </source>
</evidence>
<name>G7JNX8_MEDTR</name>
<sequence>MGVTFFQLQHYFRRLNPLDRWFLFDSQAGVELVHTLMVCGEALQLNNLELAYMLVNRIVLSASLPTGAMSKVAKYFAEAFARRINRFQRRILHELLSASPYLKLAHLIADQAILKAF</sequence>
<dbReference type="PaxDb" id="3880-AES91985"/>
<evidence type="ECO:0000313" key="8">
    <source>
        <dbReference type="EnsemblPlants" id="AES91985"/>
    </source>
</evidence>
<evidence type="ECO:0000256" key="1">
    <source>
        <dbReference type="ARBA" id="ARBA00004123"/>
    </source>
</evidence>
<dbReference type="EMBL" id="PSQE01000004">
    <property type="protein sequence ID" value="RHN64377.1"/>
    <property type="molecule type" value="Genomic_DNA"/>
</dbReference>
<dbReference type="EMBL" id="CM001220">
    <property type="protein sequence ID" value="AES91985.1"/>
    <property type="molecule type" value="Genomic_DNA"/>
</dbReference>
<keyword evidence="9" id="KW-1185">Reference proteome</keyword>
<dbReference type="Proteomes" id="UP000002051">
    <property type="component" value="Chromosome 4"/>
</dbReference>
<reference evidence="10" key="4">
    <citation type="journal article" date="2018" name="Nat. Plants">
        <title>Whole-genome landscape of Medicago truncatula symbiotic genes.</title>
        <authorList>
            <person name="Pecrix Y."/>
            <person name="Staton S.E."/>
            <person name="Sallet E."/>
            <person name="Lelandais-Briere C."/>
            <person name="Moreau S."/>
            <person name="Carrere S."/>
            <person name="Blein T."/>
            <person name="Jardinaud M.F."/>
            <person name="Latrasse D."/>
            <person name="Zouine M."/>
            <person name="Zahm M."/>
            <person name="Kreplak J."/>
            <person name="Mayjonade B."/>
            <person name="Satge C."/>
            <person name="Perez M."/>
            <person name="Cauet S."/>
            <person name="Marande W."/>
            <person name="Chantry-Darmon C."/>
            <person name="Lopez-Roques C."/>
            <person name="Bouchez O."/>
            <person name="Berard A."/>
            <person name="Debelle F."/>
            <person name="Munos S."/>
            <person name="Bendahmane A."/>
            <person name="Berges H."/>
            <person name="Niebel A."/>
            <person name="Buitink J."/>
            <person name="Frugier F."/>
            <person name="Benhamed M."/>
            <person name="Crespi M."/>
            <person name="Gouzy J."/>
            <person name="Gamas P."/>
        </authorList>
    </citation>
    <scope>NUCLEOTIDE SEQUENCE [LARGE SCALE GENOMIC DNA]</scope>
    <source>
        <strain evidence="10">cv. Jemalong A17</strain>
    </source>
</reference>
<organism evidence="6 9">
    <name type="scientific">Medicago truncatula</name>
    <name type="common">Barrel medic</name>
    <name type="synonym">Medicago tribuloides</name>
    <dbReference type="NCBI Taxonomy" id="3880"/>
    <lineage>
        <taxon>Eukaryota</taxon>
        <taxon>Viridiplantae</taxon>
        <taxon>Streptophyta</taxon>
        <taxon>Embryophyta</taxon>
        <taxon>Tracheophyta</taxon>
        <taxon>Spermatophyta</taxon>
        <taxon>Magnoliopsida</taxon>
        <taxon>eudicotyledons</taxon>
        <taxon>Gunneridae</taxon>
        <taxon>Pentapetalae</taxon>
        <taxon>rosids</taxon>
        <taxon>fabids</taxon>
        <taxon>Fabales</taxon>
        <taxon>Fabaceae</taxon>
        <taxon>Papilionoideae</taxon>
        <taxon>50 kb inversion clade</taxon>
        <taxon>NPAAA clade</taxon>
        <taxon>Hologalegina</taxon>
        <taxon>IRL clade</taxon>
        <taxon>Trifolieae</taxon>
        <taxon>Medicago</taxon>
    </lineage>
</organism>
<reference evidence="7" key="5">
    <citation type="journal article" date="2018" name="Nat. Plants">
        <title>Whole-genome landscape of Medicago truncatula symbiotic genes.</title>
        <authorList>
            <person name="Pecrix Y."/>
            <person name="Gamas P."/>
            <person name="Carrere S."/>
        </authorList>
    </citation>
    <scope>NUCLEOTIDE SEQUENCE</scope>
    <source>
        <tissue evidence="7">Leaves</tissue>
    </source>
</reference>